<keyword evidence="5" id="KW-0092">Biotin</keyword>
<evidence type="ECO:0000256" key="5">
    <source>
        <dbReference type="ARBA" id="ARBA00023267"/>
    </source>
</evidence>
<evidence type="ECO:0000256" key="3">
    <source>
        <dbReference type="ARBA" id="ARBA00022741"/>
    </source>
</evidence>
<dbReference type="InterPro" id="IPR001882">
    <property type="entry name" value="Biotin_BS"/>
</dbReference>
<name>A0A5N7MW79_9HYPH</name>
<dbReference type="PROSITE" id="PS50979">
    <property type="entry name" value="BC"/>
    <property type="match status" value="1"/>
</dbReference>
<dbReference type="AlphaFoldDB" id="A0A5N7MW79"/>
<dbReference type="Pfam" id="PF00289">
    <property type="entry name" value="Biotin_carb_N"/>
    <property type="match status" value="1"/>
</dbReference>
<dbReference type="NCBIfam" id="NF006367">
    <property type="entry name" value="PRK08591.1"/>
    <property type="match status" value="1"/>
</dbReference>
<dbReference type="InterPro" id="IPR005482">
    <property type="entry name" value="Biotin_COase_C"/>
</dbReference>
<feature type="domain" description="ATP-grasp" evidence="8">
    <location>
        <begin position="120"/>
        <end position="317"/>
    </location>
</feature>
<protein>
    <submittedName>
        <fullName evidence="10">Acetyl/propionyl/methylcrotonyl-CoA carboxylase subunit alpha</fullName>
    </submittedName>
</protein>
<evidence type="ECO:0000256" key="2">
    <source>
        <dbReference type="ARBA" id="ARBA00022598"/>
    </source>
</evidence>
<comment type="cofactor">
    <cofactor evidence="1">
        <name>biotin</name>
        <dbReference type="ChEBI" id="CHEBI:57586"/>
    </cofactor>
</comment>
<dbReference type="Pfam" id="PF21139">
    <property type="entry name" value="BT_MCC_alpha"/>
    <property type="match status" value="1"/>
</dbReference>
<dbReference type="Gene3D" id="3.30.1490.20">
    <property type="entry name" value="ATP-grasp fold, A domain"/>
    <property type="match status" value="1"/>
</dbReference>
<dbReference type="InterPro" id="IPR000089">
    <property type="entry name" value="Biotin_lipoyl"/>
</dbReference>
<dbReference type="InterPro" id="IPR011054">
    <property type="entry name" value="Rudment_hybrid_motif"/>
</dbReference>
<dbReference type="InterPro" id="IPR016185">
    <property type="entry name" value="PreATP-grasp_dom_sf"/>
</dbReference>
<dbReference type="Pfam" id="PF02786">
    <property type="entry name" value="CPSase_L_D2"/>
    <property type="match status" value="1"/>
</dbReference>
<evidence type="ECO:0000259" key="8">
    <source>
        <dbReference type="PROSITE" id="PS50975"/>
    </source>
</evidence>
<evidence type="ECO:0000259" key="7">
    <source>
        <dbReference type="PROSITE" id="PS50968"/>
    </source>
</evidence>
<dbReference type="InterPro" id="IPR011764">
    <property type="entry name" value="Biotin_carboxylation_dom"/>
</dbReference>
<dbReference type="PANTHER" id="PTHR18866">
    <property type="entry name" value="CARBOXYLASE:PYRUVATE/ACETYL-COA/PROPIONYL-COA CARBOXYLASE"/>
    <property type="match status" value="1"/>
</dbReference>
<keyword evidence="11" id="KW-1185">Reference proteome</keyword>
<dbReference type="GO" id="GO:0046872">
    <property type="term" value="F:metal ion binding"/>
    <property type="evidence" value="ECO:0007669"/>
    <property type="project" value="InterPro"/>
</dbReference>
<dbReference type="InterPro" id="IPR013815">
    <property type="entry name" value="ATP_grasp_subdomain_1"/>
</dbReference>
<proteinExistence type="predicted"/>
<feature type="domain" description="Biotin carboxylation" evidence="9">
    <location>
        <begin position="1"/>
        <end position="447"/>
    </location>
</feature>
<reference evidence="10 11" key="1">
    <citation type="journal article" date="2019" name="Syst. Appl. Microbiol.">
        <title>Microvirga tunisiensis sp. nov., a root nodule symbiotic bacterium isolated from Lupinus micranthus and L. luteus grown in Northern Tunisia.</title>
        <authorList>
            <person name="Msaddak A."/>
            <person name="Rejili M."/>
            <person name="Duran D."/>
            <person name="Mars M."/>
            <person name="Palacios J.M."/>
            <person name="Ruiz-Argueso T."/>
            <person name="Rey L."/>
            <person name="Imperial J."/>
        </authorList>
    </citation>
    <scope>NUCLEOTIDE SEQUENCE [LARGE SCALE GENOMIC DNA]</scope>
    <source>
        <strain evidence="10 11">Lmie10</strain>
    </source>
</reference>
<dbReference type="FunFam" id="3.30.470.20:FF:000028">
    <property type="entry name" value="Methylcrotonoyl-CoA carboxylase subunit alpha, mitochondrial"/>
    <property type="match status" value="1"/>
</dbReference>
<accession>A0A5N7MW79</accession>
<keyword evidence="3 6" id="KW-0547">Nucleotide-binding</keyword>
<dbReference type="Proteomes" id="UP000403266">
    <property type="component" value="Unassembled WGS sequence"/>
</dbReference>
<dbReference type="SUPFAM" id="SSF52440">
    <property type="entry name" value="PreATP-grasp domain"/>
    <property type="match status" value="1"/>
</dbReference>
<dbReference type="CDD" id="cd06850">
    <property type="entry name" value="biotinyl_domain"/>
    <property type="match status" value="1"/>
</dbReference>
<evidence type="ECO:0000256" key="1">
    <source>
        <dbReference type="ARBA" id="ARBA00001953"/>
    </source>
</evidence>
<dbReference type="Gene3D" id="2.40.50.100">
    <property type="match status" value="1"/>
</dbReference>
<evidence type="ECO:0000256" key="6">
    <source>
        <dbReference type="PROSITE-ProRule" id="PRU00409"/>
    </source>
</evidence>
<dbReference type="Gene3D" id="3.30.470.20">
    <property type="entry name" value="ATP-grasp fold, B domain"/>
    <property type="match status" value="1"/>
</dbReference>
<dbReference type="SUPFAM" id="SSF51230">
    <property type="entry name" value="Single hybrid motif"/>
    <property type="match status" value="1"/>
</dbReference>
<dbReference type="PANTHER" id="PTHR18866:SF33">
    <property type="entry name" value="METHYLCROTONOYL-COA CARBOXYLASE SUBUNIT ALPHA, MITOCHONDRIAL-RELATED"/>
    <property type="match status" value="1"/>
</dbReference>
<dbReference type="Pfam" id="PF02785">
    <property type="entry name" value="Biotin_carb_C"/>
    <property type="match status" value="1"/>
</dbReference>
<dbReference type="InterPro" id="IPR048429">
    <property type="entry name" value="MCC_alpha_BT"/>
</dbReference>
<dbReference type="FunFam" id="3.30.1490.20:FF:000003">
    <property type="entry name" value="acetyl-CoA carboxylase isoform X1"/>
    <property type="match status" value="1"/>
</dbReference>
<dbReference type="SUPFAM" id="SSF51246">
    <property type="entry name" value="Rudiment single hybrid motif"/>
    <property type="match status" value="1"/>
</dbReference>
<dbReference type="PROSITE" id="PS50975">
    <property type="entry name" value="ATP_GRASP"/>
    <property type="match status" value="1"/>
</dbReference>
<dbReference type="InterPro" id="IPR005479">
    <property type="entry name" value="CPAse_ATP-bd"/>
</dbReference>
<dbReference type="PROSITE" id="PS00188">
    <property type="entry name" value="BIOTIN"/>
    <property type="match status" value="1"/>
</dbReference>
<dbReference type="GO" id="GO:0016874">
    <property type="term" value="F:ligase activity"/>
    <property type="evidence" value="ECO:0007669"/>
    <property type="project" value="UniProtKB-KW"/>
</dbReference>
<dbReference type="Gene3D" id="3.30.700.40">
    <property type="match status" value="1"/>
</dbReference>
<evidence type="ECO:0000256" key="4">
    <source>
        <dbReference type="ARBA" id="ARBA00022840"/>
    </source>
</evidence>
<dbReference type="InterPro" id="IPR011053">
    <property type="entry name" value="Single_hybrid_motif"/>
</dbReference>
<dbReference type="RefSeq" id="WP_152714603.1">
    <property type="nucleotide sequence ID" value="NZ_VOSJ01000136.1"/>
</dbReference>
<evidence type="ECO:0000313" key="11">
    <source>
        <dbReference type="Proteomes" id="UP000403266"/>
    </source>
</evidence>
<keyword evidence="2" id="KW-0436">Ligase</keyword>
<dbReference type="PROSITE" id="PS00866">
    <property type="entry name" value="CPSASE_1"/>
    <property type="match status" value="1"/>
</dbReference>
<dbReference type="InterPro" id="IPR005481">
    <property type="entry name" value="BC-like_N"/>
</dbReference>
<keyword evidence="4 6" id="KW-0067">ATP-binding</keyword>
<dbReference type="SUPFAM" id="SSF56059">
    <property type="entry name" value="Glutathione synthetase ATP-binding domain-like"/>
    <property type="match status" value="1"/>
</dbReference>
<comment type="caution">
    <text evidence="10">The sequence shown here is derived from an EMBL/GenBank/DDBJ whole genome shotgun (WGS) entry which is preliminary data.</text>
</comment>
<organism evidence="10 11">
    <name type="scientific">Microvirga tunisiensis</name>
    <dbReference type="NCBI Taxonomy" id="2108360"/>
    <lineage>
        <taxon>Bacteria</taxon>
        <taxon>Pseudomonadati</taxon>
        <taxon>Pseudomonadota</taxon>
        <taxon>Alphaproteobacteria</taxon>
        <taxon>Hyphomicrobiales</taxon>
        <taxon>Methylobacteriaceae</taxon>
        <taxon>Microvirga</taxon>
    </lineage>
</organism>
<dbReference type="InterPro" id="IPR011761">
    <property type="entry name" value="ATP-grasp"/>
</dbReference>
<dbReference type="FunFam" id="3.40.50.20:FF:000010">
    <property type="entry name" value="Propionyl-CoA carboxylase subunit alpha"/>
    <property type="match status" value="1"/>
</dbReference>
<feature type="domain" description="Lipoyl-binding" evidence="7">
    <location>
        <begin position="588"/>
        <end position="663"/>
    </location>
</feature>
<dbReference type="Pfam" id="PF00364">
    <property type="entry name" value="Biotin_lipoyl"/>
    <property type="match status" value="1"/>
</dbReference>
<dbReference type="SMART" id="SM00878">
    <property type="entry name" value="Biotin_carb_C"/>
    <property type="match status" value="1"/>
</dbReference>
<dbReference type="PROSITE" id="PS00867">
    <property type="entry name" value="CPSASE_2"/>
    <property type="match status" value="1"/>
</dbReference>
<gene>
    <name evidence="10" type="ORF">FS320_24925</name>
</gene>
<dbReference type="EMBL" id="VOSK01000136">
    <property type="protein sequence ID" value="MPR28306.1"/>
    <property type="molecule type" value="Genomic_DNA"/>
</dbReference>
<dbReference type="GO" id="GO:0005524">
    <property type="term" value="F:ATP binding"/>
    <property type="evidence" value="ECO:0007669"/>
    <property type="project" value="UniProtKB-UniRule"/>
</dbReference>
<dbReference type="InterPro" id="IPR050856">
    <property type="entry name" value="Biotin_carboxylase_complex"/>
</dbReference>
<dbReference type="SMART" id="SM01209">
    <property type="entry name" value="GARS_A"/>
    <property type="match status" value="1"/>
</dbReference>
<dbReference type="OrthoDB" id="9763189at2"/>
<dbReference type="Gene3D" id="3.40.50.20">
    <property type="match status" value="1"/>
</dbReference>
<sequence length="678" mass="73804">MFTKVLIANRGEIACRVIKTCRRLGIRTVAVYSEADAGARHVRMADEAVLIGPPPARESYLRIEAILDAVRQTGAEAVHPGYGFLSENEDFASALAESGVTFIGPPVDAIRAMGSKSAAKQLMEKAQVPLVPGYHGDNQDPAFLQQQADAIGYPVLIKASAGGGGKGMRIVNDSSEFAAALSSCQREAKSSFGDDHVLVEKYLVRPRHIEIQVFADTQGNVVHLFERDCSVQRRHQKVLEEAPAPGMTLERRAQMGKAACDAARAVGYVGAGTVEFIASQDGTFYFMEMNTRLQVEHPVTEMITGQDLVEWQLRVAAGETLPLAQEQLSIRGHALEARIYAEDAAKGFLPSTGRLIHLDPPVETLNVRVDSGVEQGDEITPYYDPMIAKLIVWDEDRDRANARMLNALAHYRVAGVANNVEFLSRLVVCPAFTTADLDTGLIERERDFLFPHQEAVPNEVYALATLAELLREAQEAASGASVHEDPHSPWHRRDGWRLNSGFTRSVKLRAGDDERTIHVTYAPVGLYVLDLDGRSVEVRGLLSADGALRAELGGRRLSATVIVAEEKRHVFVDGRSYLLSAVDPLYLPGSGTGPDNRLTAPMPGRIVALLAEPGQVQEGTPLLIMEAMKMEHTIRAPSAGTLKAFRHGVGDQVSEGSELVDFEAEATAREVKLEPDAV</sequence>
<dbReference type="PROSITE" id="PS50968">
    <property type="entry name" value="BIOTINYL_LIPOYL"/>
    <property type="match status" value="1"/>
</dbReference>
<evidence type="ECO:0000259" key="9">
    <source>
        <dbReference type="PROSITE" id="PS50979"/>
    </source>
</evidence>
<evidence type="ECO:0000313" key="10">
    <source>
        <dbReference type="EMBL" id="MPR28306.1"/>
    </source>
</evidence>